<evidence type="ECO:0000313" key="2">
    <source>
        <dbReference type="Proteomes" id="UP001458880"/>
    </source>
</evidence>
<sequence>MRSGASISNSTVYSDTPDINAIPDGLDAFYLETDKLRKAEIVHKVPEATSQLQMRFMGQRYIPDSEILQELSVLKQISCVRRRLYIKCLRRTLSSRCGLWGSAIFPTPRSCRNRPIRMGDRFPLVLMYLLCSAQNG</sequence>
<feature type="non-terminal residue" evidence="1">
    <location>
        <position position="136"/>
    </location>
</feature>
<proteinExistence type="predicted"/>
<keyword evidence="2" id="KW-1185">Reference proteome</keyword>
<name>A0AAW1G9C1_POPJA</name>
<reference evidence="1 2" key="1">
    <citation type="journal article" date="2024" name="BMC Genomics">
        <title>De novo assembly and annotation of Popillia japonica's genome with initial clues to its potential as an invasive pest.</title>
        <authorList>
            <person name="Cucini C."/>
            <person name="Boschi S."/>
            <person name="Funari R."/>
            <person name="Cardaioli E."/>
            <person name="Iannotti N."/>
            <person name="Marturano G."/>
            <person name="Paoli F."/>
            <person name="Bruttini M."/>
            <person name="Carapelli A."/>
            <person name="Frati F."/>
            <person name="Nardi F."/>
        </authorList>
    </citation>
    <scope>NUCLEOTIDE SEQUENCE [LARGE SCALE GENOMIC DNA]</scope>
    <source>
        <strain evidence="1">DMR45628</strain>
    </source>
</reference>
<evidence type="ECO:0000313" key="1">
    <source>
        <dbReference type="EMBL" id="KAK9659764.1"/>
    </source>
</evidence>
<dbReference type="Proteomes" id="UP001458880">
    <property type="component" value="Unassembled WGS sequence"/>
</dbReference>
<protein>
    <submittedName>
        <fullName evidence="1">Uncharacterized protein</fullName>
    </submittedName>
</protein>
<dbReference type="AlphaFoldDB" id="A0AAW1G9C1"/>
<accession>A0AAW1G9C1</accession>
<gene>
    <name evidence="1" type="ORF">QE152_g41564</name>
</gene>
<organism evidence="1 2">
    <name type="scientific">Popillia japonica</name>
    <name type="common">Japanese beetle</name>
    <dbReference type="NCBI Taxonomy" id="7064"/>
    <lineage>
        <taxon>Eukaryota</taxon>
        <taxon>Metazoa</taxon>
        <taxon>Ecdysozoa</taxon>
        <taxon>Arthropoda</taxon>
        <taxon>Hexapoda</taxon>
        <taxon>Insecta</taxon>
        <taxon>Pterygota</taxon>
        <taxon>Neoptera</taxon>
        <taxon>Endopterygota</taxon>
        <taxon>Coleoptera</taxon>
        <taxon>Polyphaga</taxon>
        <taxon>Scarabaeiformia</taxon>
        <taxon>Scarabaeidae</taxon>
        <taxon>Rutelinae</taxon>
        <taxon>Popillia</taxon>
    </lineage>
</organism>
<dbReference type="EMBL" id="JASPKY010005178">
    <property type="protein sequence ID" value="KAK9659764.1"/>
    <property type="molecule type" value="Genomic_DNA"/>
</dbReference>
<comment type="caution">
    <text evidence="1">The sequence shown here is derived from an EMBL/GenBank/DDBJ whole genome shotgun (WGS) entry which is preliminary data.</text>
</comment>